<sequence length="90" mass="10346">MREKLGKKLCINNDLTWRDLNGELVVLNSKNGDYHMFNEVGRLIWLALVDNQNTSDIATSITESFEVDFDHALKDVQNFVHDIAQRGLLK</sequence>
<keyword evidence="2" id="KW-1185">Reference proteome</keyword>
<dbReference type="InterPro" id="IPR008792">
    <property type="entry name" value="PQQD"/>
</dbReference>
<evidence type="ECO:0000313" key="2">
    <source>
        <dbReference type="Proteomes" id="UP000191931"/>
    </source>
</evidence>
<organism evidence="1 2">
    <name type="scientific">Desulfamplus magnetovallimortis</name>
    <dbReference type="NCBI Taxonomy" id="1246637"/>
    <lineage>
        <taxon>Bacteria</taxon>
        <taxon>Pseudomonadati</taxon>
        <taxon>Thermodesulfobacteriota</taxon>
        <taxon>Desulfobacteria</taxon>
        <taxon>Desulfobacterales</taxon>
        <taxon>Desulfobacteraceae</taxon>
        <taxon>Desulfamplus</taxon>
    </lineage>
</organism>
<proteinExistence type="predicted"/>
<dbReference type="Proteomes" id="UP000191931">
    <property type="component" value="Unassembled WGS sequence"/>
</dbReference>
<evidence type="ECO:0000313" key="1">
    <source>
        <dbReference type="EMBL" id="SLM32115.1"/>
    </source>
</evidence>
<dbReference type="AlphaFoldDB" id="A0A1W1HI75"/>
<dbReference type="OrthoDB" id="5771032at2"/>
<dbReference type="EMBL" id="FWEV01000303">
    <property type="protein sequence ID" value="SLM32115.1"/>
    <property type="molecule type" value="Genomic_DNA"/>
</dbReference>
<reference evidence="1 2" key="1">
    <citation type="submission" date="2017-03" db="EMBL/GenBank/DDBJ databases">
        <authorList>
            <person name="Afonso C.L."/>
            <person name="Miller P.J."/>
            <person name="Scott M.A."/>
            <person name="Spackman E."/>
            <person name="Goraichik I."/>
            <person name="Dimitrov K.M."/>
            <person name="Suarez D.L."/>
            <person name="Swayne D.E."/>
        </authorList>
    </citation>
    <scope>NUCLEOTIDE SEQUENCE [LARGE SCALE GENOMIC DNA]</scope>
    <source>
        <strain evidence="1">PRJEB14757</strain>
    </source>
</reference>
<protein>
    <submittedName>
        <fullName evidence="1">Putative Coenzyme pqq synthesis protein d (PqqD)</fullName>
    </submittedName>
</protein>
<accession>A0A1W1HI75</accession>
<name>A0A1W1HI75_9BACT</name>
<dbReference type="Pfam" id="PF05402">
    <property type="entry name" value="PqqD"/>
    <property type="match status" value="1"/>
</dbReference>
<dbReference type="STRING" id="1246637.MTBBW1_60015"/>
<dbReference type="Gene3D" id="1.10.10.1150">
    <property type="entry name" value="Coenzyme PQQ synthesis protein D (PqqD)"/>
    <property type="match status" value="1"/>
</dbReference>
<gene>
    <name evidence="1" type="ORF">MTBBW1_60015</name>
</gene>
<dbReference type="InterPro" id="IPR041881">
    <property type="entry name" value="PqqD_sf"/>
</dbReference>